<feature type="domain" description="PNPLA" evidence="5">
    <location>
        <begin position="30"/>
        <end position="220"/>
    </location>
</feature>
<dbReference type="GO" id="GO:0016787">
    <property type="term" value="F:hydrolase activity"/>
    <property type="evidence" value="ECO:0007669"/>
    <property type="project" value="UniProtKB-UniRule"/>
</dbReference>
<keyword evidence="2 4" id="KW-0442">Lipid degradation</keyword>
<evidence type="ECO:0000256" key="2">
    <source>
        <dbReference type="ARBA" id="ARBA00022963"/>
    </source>
</evidence>
<name>A0A4R1RG34_9FLAO</name>
<evidence type="ECO:0000313" key="6">
    <source>
        <dbReference type="EMBL" id="TCL64869.1"/>
    </source>
</evidence>
<dbReference type="GO" id="GO:0016042">
    <property type="term" value="P:lipid catabolic process"/>
    <property type="evidence" value="ECO:0007669"/>
    <property type="project" value="UniProtKB-UniRule"/>
</dbReference>
<dbReference type="PROSITE" id="PS51635">
    <property type="entry name" value="PNPLA"/>
    <property type="match status" value="1"/>
</dbReference>
<sequence>MRSYFFLFILLIFGNLLQIYSQEQKPKIALVLSGGGAKGLAHIPLLQTLDSLGIVPDLVVGNSMGSLVGGLYAMGYSGDSIAQIAKHAKWDKLIGGGISLRQVSVEEKTEYNQYMIGFDWVEGKLKASNYLINDQNIREFMSSLAYPVYNIENFDDLQIPFRAVATDIVNGKEVVFESGPLAFAMRASMSIPGVFSAVPYQETLLIDGGVLNNFPVDVAKKWGADIIIGSDVGSGMVSRDELDNISSLIFQAGMLTSNLKNPENRALCDILIDHTPNLSYTTGDFTKSQFIYNEGKIATHQNLNELIALEKQVKKYTQLKHELPIVNNEVVLDTIVYTGISKTNLALVKARTNIEAHKPYLTAEILEGLNRAMGTTIFKQITFEALNIDDKLGLQLNGFERSKHQIKGSIHYDGYNGVGLIFNYTARNLIGNASRSLVTIDIAEQPKFRFQHQKNFGSTRNWWWRTELYGQQLKQKVFLNGEYVDDMRYRYINFDNQVNRNLGSLKSYVGIGLKYQNTNLKPTIEPQLNDNVFGLAKYNFNDTELYGQFQYNSMNESFFATRGSLFHAFLGRPLQINLKVKSSDVDVPTINGSTNKFTKFGIDFERRLLITKSKTAIIGVSSHFIVEDKLQDDDVAFTDYGVGAKYFLGGNILNPRIDGFVFPGIIENELNVSQFVKLNLAFQMNTGNKIFVTPHIDMASVGFKDFDDFTKNVLIPKGKWQNSIDTSFLMSAGTTFSYNSLLGPINFDVSWVNNTNKVRFFIGIGYHFNRSN</sequence>
<reference evidence="6 7" key="1">
    <citation type="submission" date="2019-03" db="EMBL/GenBank/DDBJ databases">
        <title>Genomic Encyclopedia of Type Strains, Phase IV (KMG-IV): sequencing the most valuable type-strain genomes for metagenomic binning, comparative biology and taxonomic classification.</title>
        <authorList>
            <person name="Goeker M."/>
        </authorList>
    </citation>
    <scope>NUCLEOTIDE SEQUENCE [LARGE SCALE GENOMIC DNA]</scope>
    <source>
        <strain evidence="6 7">DSM 18792</strain>
    </source>
</reference>
<dbReference type="InterPro" id="IPR016035">
    <property type="entry name" value="Acyl_Trfase/lysoPLipase"/>
</dbReference>
<evidence type="ECO:0000259" key="5">
    <source>
        <dbReference type="PROSITE" id="PS51635"/>
    </source>
</evidence>
<keyword evidence="3 4" id="KW-0443">Lipid metabolism</keyword>
<dbReference type="Gene3D" id="2.40.160.50">
    <property type="entry name" value="membrane protein fhac: a member of the omp85/tpsb transporter family"/>
    <property type="match status" value="1"/>
</dbReference>
<keyword evidence="7" id="KW-1185">Reference proteome</keyword>
<evidence type="ECO:0000256" key="3">
    <source>
        <dbReference type="ARBA" id="ARBA00023098"/>
    </source>
</evidence>
<dbReference type="OrthoDB" id="9770965at2"/>
<feature type="active site" description="Proton acceptor" evidence="4">
    <location>
        <position position="207"/>
    </location>
</feature>
<evidence type="ECO:0000256" key="1">
    <source>
        <dbReference type="ARBA" id="ARBA00022801"/>
    </source>
</evidence>
<proteinExistence type="predicted"/>
<feature type="short sequence motif" description="DGA/G" evidence="4">
    <location>
        <begin position="207"/>
        <end position="209"/>
    </location>
</feature>
<feature type="short sequence motif" description="GXSXG" evidence="4">
    <location>
        <begin position="61"/>
        <end position="65"/>
    </location>
</feature>
<dbReference type="Pfam" id="PF19143">
    <property type="entry name" value="Omp85_2"/>
    <property type="match status" value="1"/>
</dbReference>
<dbReference type="InterPro" id="IPR043864">
    <property type="entry name" value="Omp85-like_dom"/>
</dbReference>
<protein>
    <submittedName>
        <fullName evidence="6">Putative acylesterase/phospholipase RssA</fullName>
    </submittedName>
</protein>
<organism evidence="6 7">
    <name type="scientific">Mariniflexile fucanivorans</name>
    <dbReference type="NCBI Taxonomy" id="264023"/>
    <lineage>
        <taxon>Bacteria</taxon>
        <taxon>Pseudomonadati</taxon>
        <taxon>Bacteroidota</taxon>
        <taxon>Flavobacteriia</taxon>
        <taxon>Flavobacteriales</taxon>
        <taxon>Flavobacteriaceae</taxon>
        <taxon>Mariniflexile</taxon>
    </lineage>
</organism>
<dbReference type="Pfam" id="PF01734">
    <property type="entry name" value="Patatin"/>
    <property type="match status" value="1"/>
</dbReference>
<dbReference type="PANTHER" id="PTHR14226">
    <property type="entry name" value="NEUROPATHY TARGET ESTERASE/SWISS CHEESE D.MELANOGASTER"/>
    <property type="match status" value="1"/>
</dbReference>
<comment type="caution">
    <text evidence="6">The sequence shown here is derived from an EMBL/GenBank/DDBJ whole genome shotgun (WGS) entry which is preliminary data.</text>
</comment>
<dbReference type="AlphaFoldDB" id="A0A4R1RG34"/>
<dbReference type="InterPro" id="IPR002641">
    <property type="entry name" value="PNPLA_dom"/>
</dbReference>
<dbReference type="PANTHER" id="PTHR14226:SF29">
    <property type="entry name" value="NEUROPATHY TARGET ESTERASE SWS"/>
    <property type="match status" value="1"/>
</dbReference>
<evidence type="ECO:0000256" key="4">
    <source>
        <dbReference type="PROSITE-ProRule" id="PRU01161"/>
    </source>
</evidence>
<dbReference type="Gene3D" id="3.40.1090.10">
    <property type="entry name" value="Cytosolic phospholipase A2 catalytic domain"/>
    <property type="match status" value="2"/>
</dbReference>
<dbReference type="CDD" id="cd07205">
    <property type="entry name" value="Pat_PNPLA6_PNPLA7_NTE1_like"/>
    <property type="match status" value="1"/>
</dbReference>
<feature type="active site" description="Nucleophile" evidence="4">
    <location>
        <position position="63"/>
    </location>
</feature>
<dbReference type="EMBL" id="SLUP01000006">
    <property type="protein sequence ID" value="TCL64869.1"/>
    <property type="molecule type" value="Genomic_DNA"/>
</dbReference>
<dbReference type="RefSeq" id="WP_132218151.1">
    <property type="nucleotide sequence ID" value="NZ_OX156936.1"/>
</dbReference>
<keyword evidence="1 4" id="KW-0378">Hydrolase</keyword>
<feature type="short sequence motif" description="GXGXXG" evidence="4">
    <location>
        <begin position="34"/>
        <end position="39"/>
    </location>
</feature>
<accession>A0A4R1RG34</accession>
<dbReference type="Proteomes" id="UP000295455">
    <property type="component" value="Unassembled WGS sequence"/>
</dbReference>
<evidence type="ECO:0000313" key="7">
    <source>
        <dbReference type="Proteomes" id="UP000295455"/>
    </source>
</evidence>
<gene>
    <name evidence="6" type="ORF">EV196_10657</name>
</gene>
<dbReference type="InterPro" id="IPR050301">
    <property type="entry name" value="NTE"/>
</dbReference>
<dbReference type="SUPFAM" id="SSF52151">
    <property type="entry name" value="FabD/lysophospholipase-like"/>
    <property type="match status" value="1"/>
</dbReference>